<dbReference type="SUPFAM" id="SSF53474">
    <property type="entry name" value="alpha/beta-Hydrolases"/>
    <property type="match status" value="1"/>
</dbReference>
<evidence type="ECO:0000259" key="2">
    <source>
        <dbReference type="Pfam" id="PF00561"/>
    </source>
</evidence>
<keyword evidence="1" id="KW-0472">Membrane</keyword>
<name>A0A939H7G8_9CLOT</name>
<dbReference type="Gene3D" id="3.40.50.1820">
    <property type="entry name" value="alpha/beta hydrolase"/>
    <property type="match status" value="1"/>
</dbReference>
<dbReference type="RefSeq" id="WP_207600237.1">
    <property type="nucleotide sequence ID" value="NZ_JAFNJU010000009.1"/>
</dbReference>
<feature type="domain" description="AB hydrolase-1" evidence="2">
    <location>
        <begin position="87"/>
        <end position="192"/>
    </location>
</feature>
<dbReference type="InterPro" id="IPR052920">
    <property type="entry name" value="DNA-binding_regulatory"/>
</dbReference>
<gene>
    <name evidence="3" type="ORF">J3A84_11790</name>
</gene>
<keyword evidence="1" id="KW-1133">Transmembrane helix</keyword>
<keyword evidence="4" id="KW-1185">Reference proteome</keyword>
<organism evidence="3 4">
    <name type="scientific">Proteiniclasticum aestuarii</name>
    <dbReference type="NCBI Taxonomy" id="2817862"/>
    <lineage>
        <taxon>Bacteria</taxon>
        <taxon>Bacillati</taxon>
        <taxon>Bacillota</taxon>
        <taxon>Clostridia</taxon>
        <taxon>Eubacteriales</taxon>
        <taxon>Clostridiaceae</taxon>
        <taxon>Proteiniclasticum</taxon>
    </lineage>
</organism>
<evidence type="ECO:0000256" key="1">
    <source>
        <dbReference type="SAM" id="Phobius"/>
    </source>
</evidence>
<dbReference type="EMBL" id="JAFNJU010000009">
    <property type="protein sequence ID" value="MBO1265712.1"/>
    <property type="molecule type" value="Genomic_DNA"/>
</dbReference>
<dbReference type="Proteomes" id="UP000664218">
    <property type="component" value="Unassembled WGS sequence"/>
</dbReference>
<comment type="caution">
    <text evidence="3">The sequence shown here is derived from an EMBL/GenBank/DDBJ whole genome shotgun (WGS) entry which is preliminary data.</text>
</comment>
<proteinExistence type="predicted"/>
<sequence>MKYIPYILLGIVILAIVYFLAVITRYVNRILYPKTKTYDMAKEKIRKQGYFPEEYIDSLTYEPLNLKSPYGYMINGRLYPNGSDKYVIIVHGITMNLYGALKYLPFFYKKGFNVVVFDLRNHGETGGDNTTYGYFEKWDLKTVTDYLFKKFGDGISVGLHGESMGGTISMLNMAMDKRIRYGIIDCAFSDLPELLLLKLRQDTRVHSKKLINLVNLFIKIRAGFSIEDVSPLKELPTISQPILFIHGAKDDYVPAAMTKAMYSFKMDKKFMYIAEGGEHGTSMATSPDAYDEKVTDFLNEVYPDEHFITGH</sequence>
<dbReference type="InterPro" id="IPR029058">
    <property type="entry name" value="AB_hydrolase_fold"/>
</dbReference>
<dbReference type="AlphaFoldDB" id="A0A939H7G8"/>
<evidence type="ECO:0000313" key="4">
    <source>
        <dbReference type="Proteomes" id="UP000664218"/>
    </source>
</evidence>
<dbReference type="PANTHER" id="PTHR43358">
    <property type="entry name" value="ALPHA/BETA-HYDROLASE"/>
    <property type="match status" value="1"/>
</dbReference>
<reference evidence="3" key="1">
    <citation type="submission" date="2021-03" db="EMBL/GenBank/DDBJ databases">
        <title>Proteiniclasticum marinus sp. nov., isolated from tidal flat sediment.</title>
        <authorList>
            <person name="Namirimu T."/>
            <person name="Yang J.-A."/>
            <person name="Yang S.-H."/>
            <person name="Kim Y.-J."/>
            <person name="Kwon K.K."/>
        </authorList>
    </citation>
    <scope>NUCLEOTIDE SEQUENCE</scope>
    <source>
        <strain evidence="3">SCR006</strain>
    </source>
</reference>
<protein>
    <submittedName>
        <fullName evidence="3">Alpha/beta hydrolase</fullName>
    </submittedName>
</protein>
<dbReference type="Pfam" id="PF00561">
    <property type="entry name" value="Abhydrolase_1"/>
    <property type="match status" value="1"/>
</dbReference>
<keyword evidence="3" id="KW-0378">Hydrolase</keyword>
<evidence type="ECO:0000313" key="3">
    <source>
        <dbReference type="EMBL" id="MBO1265712.1"/>
    </source>
</evidence>
<dbReference type="InterPro" id="IPR000073">
    <property type="entry name" value="AB_hydrolase_1"/>
</dbReference>
<keyword evidence="1" id="KW-0812">Transmembrane</keyword>
<feature type="transmembrane region" description="Helical" evidence="1">
    <location>
        <begin position="6"/>
        <end position="27"/>
    </location>
</feature>
<accession>A0A939H7G8</accession>
<dbReference type="GO" id="GO:0016787">
    <property type="term" value="F:hydrolase activity"/>
    <property type="evidence" value="ECO:0007669"/>
    <property type="project" value="UniProtKB-KW"/>
</dbReference>
<dbReference type="PANTHER" id="PTHR43358:SF5">
    <property type="entry name" value="EXPORTED PROTEIN"/>
    <property type="match status" value="1"/>
</dbReference>